<dbReference type="Proteomes" id="UP000294593">
    <property type="component" value="Unassembled WGS sequence"/>
</dbReference>
<dbReference type="InterPro" id="IPR014776">
    <property type="entry name" value="4pyrrole_Mease_sub2"/>
</dbReference>
<dbReference type="Pfam" id="PF23016">
    <property type="entry name" value="RsmI_C"/>
    <property type="match status" value="1"/>
</dbReference>
<dbReference type="CDD" id="cd11648">
    <property type="entry name" value="RsmI"/>
    <property type="match status" value="1"/>
</dbReference>
<comment type="subcellular location">
    <subcellularLocation>
        <location evidence="6">Cytoplasm</location>
    </subcellularLocation>
</comment>
<evidence type="ECO:0000256" key="2">
    <source>
        <dbReference type="ARBA" id="ARBA00022552"/>
    </source>
</evidence>
<evidence type="ECO:0000259" key="8">
    <source>
        <dbReference type="Pfam" id="PF23016"/>
    </source>
</evidence>
<feature type="domain" description="RsmI HTH" evidence="8">
    <location>
        <begin position="255"/>
        <end position="299"/>
    </location>
</feature>
<dbReference type="InterPro" id="IPR035996">
    <property type="entry name" value="4pyrrol_Methylase_sf"/>
</dbReference>
<comment type="similarity">
    <text evidence="6">Belongs to the methyltransferase superfamily. RsmI family.</text>
</comment>
<dbReference type="EMBL" id="SNXW01000009">
    <property type="protein sequence ID" value="TDP81057.1"/>
    <property type="molecule type" value="Genomic_DNA"/>
</dbReference>
<name>A0A4R6R697_9BURK</name>
<dbReference type="InterPro" id="IPR000878">
    <property type="entry name" value="4pyrrol_Mease"/>
</dbReference>
<dbReference type="SUPFAM" id="SSF53790">
    <property type="entry name" value="Tetrapyrrole methylase"/>
    <property type="match status" value="1"/>
</dbReference>
<reference evidence="9 10" key="1">
    <citation type="submission" date="2019-03" db="EMBL/GenBank/DDBJ databases">
        <title>Genomic Encyclopedia of Type Strains, Phase IV (KMG-IV): sequencing the most valuable type-strain genomes for metagenomic binning, comparative biology and taxonomic classification.</title>
        <authorList>
            <person name="Goeker M."/>
        </authorList>
    </citation>
    <scope>NUCLEOTIDE SEQUENCE [LARGE SCALE GENOMIC DNA]</scope>
    <source>
        <strain evidence="9 10">DSM 11901</strain>
    </source>
</reference>
<dbReference type="InterPro" id="IPR014777">
    <property type="entry name" value="4pyrrole_Mease_sub1"/>
</dbReference>
<accession>A0A4R6R697</accession>
<keyword evidence="2 6" id="KW-0698">rRNA processing</keyword>
<dbReference type="InterPro" id="IPR053910">
    <property type="entry name" value="RsmI_HTH"/>
</dbReference>
<evidence type="ECO:0000259" key="7">
    <source>
        <dbReference type="Pfam" id="PF00590"/>
    </source>
</evidence>
<dbReference type="GO" id="GO:0005737">
    <property type="term" value="C:cytoplasm"/>
    <property type="evidence" value="ECO:0007669"/>
    <property type="project" value="UniProtKB-SubCell"/>
</dbReference>
<dbReference type="PANTHER" id="PTHR46111:SF1">
    <property type="entry name" value="RIBOSOMAL RNA SMALL SUBUNIT METHYLTRANSFERASE I"/>
    <property type="match status" value="1"/>
</dbReference>
<dbReference type="GO" id="GO:0070677">
    <property type="term" value="F:rRNA (cytosine-2'-O-)-methyltransferase activity"/>
    <property type="evidence" value="ECO:0007669"/>
    <property type="project" value="UniProtKB-UniRule"/>
</dbReference>
<dbReference type="Gene3D" id="3.40.1010.10">
    <property type="entry name" value="Cobalt-precorrin-4 Transmethylase, Domain 1"/>
    <property type="match status" value="1"/>
</dbReference>
<dbReference type="InterPro" id="IPR018063">
    <property type="entry name" value="SAM_MeTrfase_RsmI_CS"/>
</dbReference>
<keyword evidence="1 6" id="KW-0963">Cytoplasm</keyword>
<dbReference type="NCBIfam" id="TIGR00096">
    <property type="entry name" value="16S rRNA (cytidine(1402)-2'-O)-methyltransferase"/>
    <property type="match status" value="1"/>
</dbReference>
<dbReference type="PANTHER" id="PTHR46111">
    <property type="entry name" value="RIBOSOMAL RNA SMALL SUBUNIT METHYLTRANSFERASE I"/>
    <property type="match status" value="1"/>
</dbReference>
<keyword evidence="10" id="KW-1185">Reference proteome</keyword>
<dbReference type="RefSeq" id="WP_243738716.1">
    <property type="nucleotide sequence ID" value="NZ_SNXW01000009.1"/>
</dbReference>
<gene>
    <name evidence="6" type="primary">rsmI</name>
    <name evidence="9" type="ORF">EV672_10997</name>
</gene>
<evidence type="ECO:0000313" key="9">
    <source>
        <dbReference type="EMBL" id="TDP81057.1"/>
    </source>
</evidence>
<evidence type="ECO:0000256" key="6">
    <source>
        <dbReference type="HAMAP-Rule" id="MF_01877"/>
    </source>
</evidence>
<dbReference type="InterPro" id="IPR008189">
    <property type="entry name" value="rRNA_ssu_MeTfrase_I"/>
</dbReference>
<dbReference type="EC" id="2.1.1.198" evidence="6"/>
<dbReference type="Gene3D" id="3.30.950.10">
    <property type="entry name" value="Methyltransferase, Cobalt-precorrin-4 Transmethylase, Domain 2"/>
    <property type="match status" value="1"/>
</dbReference>
<evidence type="ECO:0000256" key="5">
    <source>
        <dbReference type="ARBA" id="ARBA00022691"/>
    </source>
</evidence>
<comment type="catalytic activity">
    <reaction evidence="6">
        <text>cytidine(1402) in 16S rRNA + S-adenosyl-L-methionine = 2'-O-methylcytidine(1402) in 16S rRNA + S-adenosyl-L-homocysteine + H(+)</text>
        <dbReference type="Rhea" id="RHEA:42924"/>
        <dbReference type="Rhea" id="RHEA-COMP:10285"/>
        <dbReference type="Rhea" id="RHEA-COMP:10286"/>
        <dbReference type="ChEBI" id="CHEBI:15378"/>
        <dbReference type="ChEBI" id="CHEBI:57856"/>
        <dbReference type="ChEBI" id="CHEBI:59789"/>
        <dbReference type="ChEBI" id="CHEBI:74495"/>
        <dbReference type="ChEBI" id="CHEBI:82748"/>
        <dbReference type="EC" id="2.1.1.198"/>
    </reaction>
</comment>
<proteinExistence type="inferred from homology"/>
<evidence type="ECO:0000256" key="4">
    <source>
        <dbReference type="ARBA" id="ARBA00022679"/>
    </source>
</evidence>
<dbReference type="HAMAP" id="MF_01877">
    <property type="entry name" value="16SrRNA_methyltr_I"/>
    <property type="match status" value="1"/>
</dbReference>
<evidence type="ECO:0000256" key="1">
    <source>
        <dbReference type="ARBA" id="ARBA00022490"/>
    </source>
</evidence>
<comment type="function">
    <text evidence="6">Catalyzes the 2'-O-methylation of the ribose of cytidine 1402 (C1402) in 16S rRNA.</text>
</comment>
<dbReference type="PROSITE" id="PS01296">
    <property type="entry name" value="RSMI"/>
    <property type="match status" value="1"/>
</dbReference>
<dbReference type="FunFam" id="3.40.1010.10:FF:000007">
    <property type="entry name" value="Ribosomal RNA small subunit methyltransferase I"/>
    <property type="match status" value="1"/>
</dbReference>
<dbReference type="PIRSF" id="PIRSF005917">
    <property type="entry name" value="MTase_YraL"/>
    <property type="match status" value="1"/>
</dbReference>
<dbReference type="AlphaFoldDB" id="A0A4R6R697"/>
<organism evidence="9 10">
    <name type="scientific">Aquabacterium commune</name>
    <dbReference type="NCBI Taxonomy" id="70586"/>
    <lineage>
        <taxon>Bacteria</taxon>
        <taxon>Pseudomonadati</taxon>
        <taxon>Pseudomonadota</taxon>
        <taxon>Betaproteobacteria</taxon>
        <taxon>Burkholderiales</taxon>
        <taxon>Aquabacterium</taxon>
    </lineage>
</organism>
<keyword evidence="4 6" id="KW-0808">Transferase</keyword>
<protein>
    <recommendedName>
        <fullName evidence="6">Ribosomal RNA small subunit methyltransferase I</fullName>
        <ecNumber evidence="6">2.1.1.198</ecNumber>
    </recommendedName>
    <alternativeName>
        <fullName evidence="6">16S rRNA 2'-O-ribose C1402 methyltransferase</fullName>
    </alternativeName>
    <alternativeName>
        <fullName evidence="6">rRNA (cytidine-2'-O-)-methyltransferase RsmI</fullName>
    </alternativeName>
</protein>
<keyword evidence="5 6" id="KW-0949">S-adenosyl-L-methionine</keyword>
<evidence type="ECO:0000313" key="10">
    <source>
        <dbReference type="Proteomes" id="UP000294593"/>
    </source>
</evidence>
<feature type="domain" description="Tetrapyrrole methylase" evidence="7">
    <location>
        <begin position="26"/>
        <end position="221"/>
    </location>
</feature>
<comment type="caution">
    <text evidence="9">The sequence shown here is derived from an EMBL/GenBank/DDBJ whole genome shotgun (WGS) entry which is preliminary data.</text>
</comment>
<keyword evidence="3 6" id="KW-0489">Methyltransferase</keyword>
<sequence>MTLDVNLLLQAAQQVAGSQQYPKGALYLVPTPIGNLADLSLRAVQVLSLVDAVACEDTRVSGGLLRHLGLDKSLLALHQHNEAQAAEQVIARLQQGQRVAYVSDAGTPAISDPGAHLVRAAQAAGLPVVPLPGPSSVTTALSAAGDVLAHGFRFEGFLPSKGMARLSRLRALLGQDHSVVLFEAPHRIEALAAELAEVLPDGQVTLCRELSKQFEAIATVAVAGLPAWLEADANRLRGEFVLVVHAQPPAPQAAGISPEVSALLGELVRHVPVKQAAALVADVLGLPRKALYDDALRLRQADDLADDRADDTA</sequence>
<dbReference type="Pfam" id="PF00590">
    <property type="entry name" value="TP_methylase"/>
    <property type="match status" value="1"/>
</dbReference>
<evidence type="ECO:0000256" key="3">
    <source>
        <dbReference type="ARBA" id="ARBA00022603"/>
    </source>
</evidence>